<organism evidence="3 4">
    <name type="scientific">Dactylosporangium matsuzakiense</name>
    <dbReference type="NCBI Taxonomy" id="53360"/>
    <lineage>
        <taxon>Bacteria</taxon>
        <taxon>Bacillati</taxon>
        <taxon>Actinomycetota</taxon>
        <taxon>Actinomycetes</taxon>
        <taxon>Micromonosporales</taxon>
        <taxon>Micromonosporaceae</taxon>
        <taxon>Dactylosporangium</taxon>
    </lineage>
</organism>
<feature type="region of interest" description="Disordered" evidence="1">
    <location>
        <begin position="276"/>
        <end position="299"/>
    </location>
</feature>
<dbReference type="PANTHER" id="PTHR33498:SF1">
    <property type="entry name" value="TRANSPOSASE FOR INSERTION SEQUENCE ELEMENT IS1557"/>
    <property type="match status" value="1"/>
</dbReference>
<feature type="domain" description="HTH IS21-type" evidence="2">
    <location>
        <begin position="180"/>
        <end position="243"/>
    </location>
</feature>
<dbReference type="InterPro" id="IPR002560">
    <property type="entry name" value="Transposase_DDE"/>
</dbReference>
<dbReference type="AlphaFoldDB" id="A0A9W6KPK3"/>
<dbReference type="InterPro" id="IPR047951">
    <property type="entry name" value="Transpos_ISL3"/>
</dbReference>
<protein>
    <recommendedName>
        <fullName evidence="2">HTH IS21-type domain-containing protein</fullName>
    </recommendedName>
</protein>
<sequence>MALGGRPGARMTDALDVPVNRMTLLRIIRRIPERPLQPPEVLGVDDFAIKKGQHYATILIDMATHRPIDVLPDRSADTFADWLRRHPGVRVICRDRGGNYAIGARAGAPDAIQVADRYHLWANLGEAVEKTVLAHRACLHPPEPTTEEQPEPAPAQIALPPDGLRDVHGRDRRLVTRTQERHAAVQTLLAQGKSLSAMCRELNLEMGTVRRFARADSLDELLFKATHRVTKLDPFKAYLIERWNDGQTDAAALFRELLEQGYHGGKLTVRRFLHHSAATTTSPDPGRVRSSRATPPDGS</sequence>
<name>A0A9W6KPK3_9ACTN</name>
<dbReference type="EMBL" id="BSFP01000048">
    <property type="protein sequence ID" value="GLL04710.1"/>
    <property type="molecule type" value="Genomic_DNA"/>
</dbReference>
<evidence type="ECO:0000313" key="4">
    <source>
        <dbReference type="Proteomes" id="UP001143480"/>
    </source>
</evidence>
<comment type="caution">
    <text evidence="3">The sequence shown here is derived from an EMBL/GenBank/DDBJ whole genome shotgun (WGS) entry which is preliminary data.</text>
</comment>
<evidence type="ECO:0000313" key="3">
    <source>
        <dbReference type="EMBL" id="GLL04710.1"/>
    </source>
</evidence>
<dbReference type="Proteomes" id="UP001143480">
    <property type="component" value="Unassembled WGS sequence"/>
</dbReference>
<dbReference type="PROSITE" id="PS50531">
    <property type="entry name" value="HTH_IS21"/>
    <property type="match status" value="1"/>
</dbReference>
<gene>
    <name evidence="3" type="ORF">GCM10017581_064570</name>
</gene>
<keyword evidence="4" id="KW-1185">Reference proteome</keyword>
<proteinExistence type="predicted"/>
<dbReference type="PANTHER" id="PTHR33498">
    <property type="entry name" value="TRANSPOSASE FOR INSERTION SEQUENCE ELEMENT IS1557"/>
    <property type="match status" value="1"/>
</dbReference>
<accession>A0A9W6KPK3</accession>
<evidence type="ECO:0000259" key="2">
    <source>
        <dbReference type="PROSITE" id="PS50531"/>
    </source>
</evidence>
<reference evidence="3" key="1">
    <citation type="journal article" date="2014" name="Int. J. Syst. Evol. Microbiol.">
        <title>Complete genome sequence of Corynebacterium casei LMG S-19264T (=DSM 44701T), isolated from a smear-ripened cheese.</title>
        <authorList>
            <consortium name="US DOE Joint Genome Institute (JGI-PGF)"/>
            <person name="Walter F."/>
            <person name="Albersmeier A."/>
            <person name="Kalinowski J."/>
            <person name="Ruckert C."/>
        </authorList>
    </citation>
    <scope>NUCLEOTIDE SEQUENCE</scope>
    <source>
        <strain evidence="3">VKM Ac-1321</strain>
    </source>
</reference>
<feature type="region of interest" description="Disordered" evidence="1">
    <location>
        <begin position="140"/>
        <end position="161"/>
    </location>
</feature>
<reference evidence="3" key="2">
    <citation type="submission" date="2023-01" db="EMBL/GenBank/DDBJ databases">
        <authorList>
            <person name="Sun Q."/>
            <person name="Evtushenko L."/>
        </authorList>
    </citation>
    <scope>NUCLEOTIDE SEQUENCE</scope>
    <source>
        <strain evidence="3">VKM Ac-1321</strain>
    </source>
</reference>
<evidence type="ECO:0000256" key="1">
    <source>
        <dbReference type="SAM" id="MobiDB-lite"/>
    </source>
</evidence>
<dbReference type="Pfam" id="PF01610">
    <property type="entry name" value="DDE_Tnp_ISL3"/>
    <property type="match status" value="1"/>
</dbReference>
<dbReference type="InterPro" id="IPR017894">
    <property type="entry name" value="HTH_IS21_transposase_type"/>
</dbReference>